<reference evidence="6" key="1">
    <citation type="journal article" date="2019" name="Int. J. Syst. Evol. Microbiol.">
        <title>The Global Catalogue of Microorganisms (GCM) 10K type strain sequencing project: providing services to taxonomists for standard genome sequencing and annotation.</title>
        <authorList>
            <consortium name="The Broad Institute Genomics Platform"/>
            <consortium name="The Broad Institute Genome Sequencing Center for Infectious Disease"/>
            <person name="Wu L."/>
            <person name="Ma J."/>
        </authorList>
    </citation>
    <scope>NUCLEOTIDE SEQUENCE [LARGE SCALE GENOMIC DNA]</scope>
    <source>
        <strain evidence="6">CCUG 53270</strain>
    </source>
</reference>
<dbReference type="InterPro" id="IPR037923">
    <property type="entry name" value="HTH-like"/>
</dbReference>
<dbReference type="EMBL" id="JBHTLU010000031">
    <property type="protein sequence ID" value="MFD1222477.1"/>
    <property type="molecule type" value="Genomic_DNA"/>
</dbReference>
<protein>
    <submittedName>
        <fullName evidence="5">AraC family transcriptional regulator</fullName>
    </submittedName>
</protein>
<keyword evidence="2" id="KW-0238">DNA-binding</keyword>
<evidence type="ECO:0000256" key="2">
    <source>
        <dbReference type="ARBA" id="ARBA00023125"/>
    </source>
</evidence>
<dbReference type="PROSITE" id="PS00041">
    <property type="entry name" value="HTH_ARAC_FAMILY_1"/>
    <property type="match status" value="1"/>
</dbReference>
<accession>A0ABW3UND0</accession>
<dbReference type="Pfam" id="PF02311">
    <property type="entry name" value="AraC_binding"/>
    <property type="match status" value="1"/>
</dbReference>
<dbReference type="InterPro" id="IPR014710">
    <property type="entry name" value="RmlC-like_jellyroll"/>
</dbReference>
<dbReference type="SMART" id="SM00342">
    <property type="entry name" value="HTH_ARAC"/>
    <property type="match status" value="1"/>
</dbReference>
<keyword evidence="1" id="KW-0805">Transcription regulation</keyword>
<evidence type="ECO:0000256" key="3">
    <source>
        <dbReference type="ARBA" id="ARBA00023163"/>
    </source>
</evidence>
<dbReference type="Gene3D" id="2.60.120.10">
    <property type="entry name" value="Jelly Rolls"/>
    <property type="match status" value="1"/>
</dbReference>
<dbReference type="InterPro" id="IPR009057">
    <property type="entry name" value="Homeodomain-like_sf"/>
</dbReference>
<dbReference type="PROSITE" id="PS01124">
    <property type="entry name" value="HTH_ARAC_FAMILY_2"/>
    <property type="match status" value="1"/>
</dbReference>
<evidence type="ECO:0000256" key="1">
    <source>
        <dbReference type="ARBA" id="ARBA00023015"/>
    </source>
</evidence>
<keyword evidence="6" id="KW-1185">Reference proteome</keyword>
<feature type="domain" description="HTH araC/xylS-type" evidence="4">
    <location>
        <begin position="174"/>
        <end position="272"/>
    </location>
</feature>
<dbReference type="PANTHER" id="PTHR43280">
    <property type="entry name" value="ARAC-FAMILY TRANSCRIPTIONAL REGULATOR"/>
    <property type="match status" value="1"/>
</dbReference>
<dbReference type="InterPro" id="IPR018060">
    <property type="entry name" value="HTH_AraC"/>
</dbReference>
<dbReference type="SUPFAM" id="SSF46689">
    <property type="entry name" value="Homeodomain-like"/>
    <property type="match status" value="2"/>
</dbReference>
<gene>
    <name evidence="5" type="ORF">ACFQ4B_20375</name>
</gene>
<name>A0ABW3UND0_9BACL</name>
<sequence>MENRKDLIYNYVADLQIHLLNGGFTRCRPDWGYQNLKPEYNKMYFICDGEGWIRIHDQDVYPAPGQFVFIPAGTLHSFSTVSSNTYTKYWCHFTSNVMFSPLFQYYGLPYVMNTEECTGIAQAFHRMEQTLSWQASSMSLRVKSAIYDIISCFIDHCVSTGIKSVAPASVLKLQKVTEYIDQHMDKDIKIEQLADIMHFNTNYLYQFMKMHLGITPMQYIYKRRLDKAKDLLINTDDSLANIAAVTGFSDVYHFSKSFKKHTGISPRAYRNGAGRR</sequence>
<comment type="caution">
    <text evidence="5">The sequence shown here is derived from an EMBL/GenBank/DDBJ whole genome shotgun (WGS) entry which is preliminary data.</text>
</comment>
<evidence type="ECO:0000313" key="6">
    <source>
        <dbReference type="Proteomes" id="UP001597180"/>
    </source>
</evidence>
<evidence type="ECO:0000259" key="4">
    <source>
        <dbReference type="PROSITE" id="PS01124"/>
    </source>
</evidence>
<dbReference type="SUPFAM" id="SSF51215">
    <property type="entry name" value="Regulatory protein AraC"/>
    <property type="match status" value="1"/>
</dbReference>
<dbReference type="Gene3D" id="1.10.10.60">
    <property type="entry name" value="Homeodomain-like"/>
    <property type="match status" value="2"/>
</dbReference>
<evidence type="ECO:0000313" key="5">
    <source>
        <dbReference type="EMBL" id="MFD1222477.1"/>
    </source>
</evidence>
<organism evidence="5 6">
    <name type="scientific">Paenibacillus vulneris</name>
    <dbReference type="NCBI Taxonomy" id="1133364"/>
    <lineage>
        <taxon>Bacteria</taxon>
        <taxon>Bacillati</taxon>
        <taxon>Bacillota</taxon>
        <taxon>Bacilli</taxon>
        <taxon>Bacillales</taxon>
        <taxon>Paenibacillaceae</taxon>
        <taxon>Paenibacillus</taxon>
    </lineage>
</organism>
<keyword evidence="3" id="KW-0804">Transcription</keyword>
<dbReference type="InterPro" id="IPR003313">
    <property type="entry name" value="AraC-bd"/>
</dbReference>
<dbReference type="InterPro" id="IPR018062">
    <property type="entry name" value="HTH_AraC-typ_CS"/>
</dbReference>
<dbReference type="RefSeq" id="WP_345588043.1">
    <property type="nucleotide sequence ID" value="NZ_BAABJG010000015.1"/>
</dbReference>
<dbReference type="Pfam" id="PF12833">
    <property type="entry name" value="HTH_18"/>
    <property type="match status" value="1"/>
</dbReference>
<dbReference type="InterPro" id="IPR020449">
    <property type="entry name" value="Tscrpt_reg_AraC-type_HTH"/>
</dbReference>
<dbReference type="Proteomes" id="UP001597180">
    <property type="component" value="Unassembled WGS sequence"/>
</dbReference>
<proteinExistence type="predicted"/>
<dbReference type="PANTHER" id="PTHR43280:SF28">
    <property type="entry name" value="HTH-TYPE TRANSCRIPTIONAL ACTIVATOR RHAS"/>
    <property type="match status" value="1"/>
</dbReference>
<dbReference type="PRINTS" id="PR00032">
    <property type="entry name" value="HTHARAC"/>
</dbReference>